<dbReference type="Gene3D" id="1.10.10.10">
    <property type="entry name" value="Winged helix-like DNA-binding domain superfamily/Winged helix DNA-binding domain"/>
    <property type="match status" value="1"/>
</dbReference>
<dbReference type="InterPro" id="IPR036390">
    <property type="entry name" value="WH_DNA-bd_sf"/>
</dbReference>
<name>A0ABX0RF15_9GAMM</name>
<keyword evidence="2" id="KW-0805">Transcription regulation</keyword>
<accession>A0ABX0RF15</accession>
<dbReference type="InterPro" id="IPR050950">
    <property type="entry name" value="HTH-type_LysR_regulators"/>
</dbReference>
<keyword evidence="7" id="KW-1185">Reference proteome</keyword>
<evidence type="ECO:0000313" key="7">
    <source>
        <dbReference type="Proteomes" id="UP001515683"/>
    </source>
</evidence>
<dbReference type="SUPFAM" id="SSF46785">
    <property type="entry name" value="Winged helix' DNA-binding domain"/>
    <property type="match status" value="1"/>
</dbReference>
<dbReference type="Pfam" id="PF03466">
    <property type="entry name" value="LysR_substrate"/>
    <property type="match status" value="1"/>
</dbReference>
<keyword evidence="4" id="KW-0804">Transcription</keyword>
<dbReference type="InterPro" id="IPR036388">
    <property type="entry name" value="WH-like_DNA-bd_sf"/>
</dbReference>
<sequence length="307" mass="34256">MLSSEIRYFLAVANAGSLSAASEQLFVAVSAISRQIQRLEAQVGMPLFDRHARGMVLNEAGEIFAHQVRKSQMDMEYALAEIKGLTAVRRSVIRIACTDGLAFSLLPTLLAEFRQQNPSVQIVVKVSNPQGVAERIRTGECDLALQFSLNPERGVEVAGAWQAPVLLLMHQHHPLAQGEFSLEALSRYPLALPEQFTTVRQLFDLSCQMRGCTLEPVFTCENFSTLFHFLLHTPEAVTICSAFTVAQETRDYALTMRPMGIEQLSHRTLQLQTLSGRKQSAALTLLLAFLQQRLSATENELRQRWLA</sequence>
<organism evidence="6 7">
    <name type="scientific">Candidatus Pantoea multigeneris</name>
    <dbReference type="NCBI Taxonomy" id="2608357"/>
    <lineage>
        <taxon>Bacteria</taxon>
        <taxon>Pseudomonadati</taxon>
        <taxon>Pseudomonadota</taxon>
        <taxon>Gammaproteobacteria</taxon>
        <taxon>Enterobacterales</taxon>
        <taxon>Erwiniaceae</taxon>
        <taxon>Pantoea</taxon>
    </lineage>
</organism>
<dbReference type="Proteomes" id="UP001515683">
    <property type="component" value="Unassembled WGS sequence"/>
</dbReference>
<evidence type="ECO:0000313" key="6">
    <source>
        <dbReference type="EMBL" id="NIF22034.1"/>
    </source>
</evidence>
<comment type="caution">
    <text evidence="6">The sequence shown here is derived from an EMBL/GenBank/DDBJ whole genome shotgun (WGS) entry which is preliminary data.</text>
</comment>
<evidence type="ECO:0000256" key="1">
    <source>
        <dbReference type="ARBA" id="ARBA00009437"/>
    </source>
</evidence>
<dbReference type="InterPro" id="IPR005119">
    <property type="entry name" value="LysR_subst-bd"/>
</dbReference>
<reference evidence="6 7" key="1">
    <citation type="journal article" date="2019" name="bioRxiv">
        <title>Bacteria contribute to plant secondary compound degradation in a generalist herbivore system.</title>
        <authorList>
            <person name="Francoeur C.B."/>
            <person name="Khadempour L."/>
            <person name="Moreira-Soto R.D."/>
            <person name="Gotting K."/>
            <person name="Book A.J."/>
            <person name="Pinto-Tomas A.A."/>
            <person name="Keefover-Ring K."/>
            <person name="Currie C.R."/>
        </authorList>
    </citation>
    <scope>NUCLEOTIDE SEQUENCE [LARGE SCALE GENOMIC DNA]</scope>
    <source>
        <strain evidence="6">Acro-835</strain>
    </source>
</reference>
<gene>
    <name evidence="6" type="ORF">F3J40_10535</name>
</gene>
<evidence type="ECO:0000256" key="4">
    <source>
        <dbReference type="ARBA" id="ARBA00023163"/>
    </source>
</evidence>
<dbReference type="SUPFAM" id="SSF53850">
    <property type="entry name" value="Periplasmic binding protein-like II"/>
    <property type="match status" value="1"/>
</dbReference>
<dbReference type="PANTHER" id="PTHR30419:SF8">
    <property type="entry name" value="NITROGEN ASSIMILATION TRANSCRIPTIONAL ACTIVATOR-RELATED"/>
    <property type="match status" value="1"/>
</dbReference>
<evidence type="ECO:0000256" key="3">
    <source>
        <dbReference type="ARBA" id="ARBA00023125"/>
    </source>
</evidence>
<comment type="similarity">
    <text evidence="1">Belongs to the LysR transcriptional regulatory family.</text>
</comment>
<dbReference type="RefSeq" id="WP_167014362.1">
    <property type="nucleotide sequence ID" value="NZ_VWXF01000003.1"/>
</dbReference>
<dbReference type="PROSITE" id="PS50931">
    <property type="entry name" value="HTH_LYSR"/>
    <property type="match status" value="1"/>
</dbReference>
<protein>
    <submittedName>
        <fullName evidence="6">LysR family transcriptional regulator</fullName>
    </submittedName>
</protein>
<dbReference type="Pfam" id="PF00126">
    <property type="entry name" value="HTH_1"/>
    <property type="match status" value="1"/>
</dbReference>
<feature type="domain" description="HTH lysR-type" evidence="5">
    <location>
        <begin position="1"/>
        <end position="58"/>
    </location>
</feature>
<dbReference type="InterPro" id="IPR000847">
    <property type="entry name" value="LysR_HTH_N"/>
</dbReference>
<dbReference type="EMBL" id="VWXF01000003">
    <property type="protein sequence ID" value="NIF22034.1"/>
    <property type="molecule type" value="Genomic_DNA"/>
</dbReference>
<dbReference type="Gene3D" id="3.40.190.290">
    <property type="match status" value="1"/>
</dbReference>
<evidence type="ECO:0000259" key="5">
    <source>
        <dbReference type="PROSITE" id="PS50931"/>
    </source>
</evidence>
<keyword evidence="3" id="KW-0238">DNA-binding</keyword>
<dbReference type="PANTHER" id="PTHR30419">
    <property type="entry name" value="HTH-TYPE TRANSCRIPTIONAL REGULATOR YBHD"/>
    <property type="match status" value="1"/>
</dbReference>
<proteinExistence type="inferred from homology"/>
<evidence type="ECO:0000256" key="2">
    <source>
        <dbReference type="ARBA" id="ARBA00023015"/>
    </source>
</evidence>